<dbReference type="Proteomes" id="UP000824469">
    <property type="component" value="Unassembled WGS sequence"/>
</dbReference>
<dbReference type="EMBL" id="JAHRHJ020000001">
    <property type="protein sequence ID" value="KAH9328312.1"/>
    <property type="molecule type" value="Genomic_DNA"/>
</dbReference>
<comment type="caution">
    <text evidence="2">The sequence shown here is derived from an EMBL/GenBank/DDBJ whole genome shotgun (WGS) entry which is preliminary data.</text>
</comment>
<evidence type="ECO:0000313" key="3">
    <source>
        <dbReference type="Proteomes" id="UP000824469"/>
    </source>
</evidence>
<reference evidence="2 3" key="1">
    <citation type="journal article" date="2021" name="Nat. Plants">
        <title>The Taxus genome provides insights into paclitaxel biosynthesis.</title>
        <authorList>
            <person name="Xiong X."/>
            <person name="Gou J."/>
            <person name="Liao Q."/>
            <person name="Li Y."/>
            <person name="Zhou Q."/>
            <person name="Bi G."/>
            <person name="Li C."/>
            <person name="Du R."/>
            <person name="Wang X."/>
            <person name="Sun T."/>
            <person name="Guo L."/>
            <person name="Liang H."/>
            <person name="Lu P."/>
            <person name="Wu Y."/>
            <person name="Zhang Z."/>
            <person name="Ro D.K."/>
            <person name="Shang Y."/>
            <person name="Huang S."/>
            <person name="Yan J."/>
        </authorList>
    </citation>
    <scope>NUCLEOTIDE SEQUENCE [LARGE SCALE GENOMIC DNA]</scope>
    <source>
        <strain evidence="2">Ta-2019</strain>
    </source>
</reference>
<protein>
    <submittedName>
        <fullName evidence="2">Uncharacterized protein</fullName>
    </submittedName>
</protein>
<name>A0AA38LP20_TAXCH</name>
<evidence type="ECO:0000256" key="1">
    <source>
        <dbReference type="SAM" id="MobiDB-lite"/>
    </source>
</evidence>
<gene>
    <name evidence="2" type="ORF">KI387_000420</name>
</gene>
<sequence length="129" mass="14351">MVYNYEFERSKQAIKNMVASDPGPVMAAINERREKSCFESVKSNGRTTRPSFQRKRPDQVSGDNGVSVCSRLPAIHNFDVGIEPCRRHGGLFLQHVGIFGGRAAGGGFDEKCDGTYIYLSKDSEMDSRK</sequence>
<dbReference type="AlphaFoldDB" id="A0AA38LP20"/>
<organism evidence="2 3">
    <name type="scientific">Taxus chinensis</name>
    <name type="common">Chinese yew</name>
    <name type="synonym">Taxus wallichiana var. chinensis</name>
    <dbReference type="NCBI Taxonomy" id="29808"/>
    <lineage>
        <taxon>Eukaryota</taxon>
        <taxon>Viridiplantae</taxon>
        <taxon>Streptophyta</taxon>
        <taxon>Embryophyta</taxon>
        <taxon>Tracheophyta</taxon>
        <taxon>Spermatophyta</taxon>
        <taxon>Pinopsida</taxon>
        <taxon>Pinidae</taxon>
        <taxon>Conifers II</taxon>
        <taxon>Cupressales</taxon>
        <taxon>Taxaceae</taxon>
        <taxon>Taxus</taxon>
    </lineage>
</organism>
<proteinExistence type="predicted"/>
<feature type="region of interest" description="Disordered" evidence="1">
    <location>
        <begin position="38"/>
        <end position="64"/>
    </location>
</feature>
<evidence type="ECO:0000313" key="2">
    <source>
        <dbReference type="EMBL" id="KAH9328312.1"/>
    </source>
</evidence>
<accession>A0AA38LP20</accession>
<feature type="compositionally biased region" description="Polar residues" evidence="1">
    <location>
        <begin position="41"/>
        <end position="51"/>
    </location>
</feature>
<keyword evidence="3" id="KW-1185">Reference proteome</keyword>